<dbReference type="InterPro" id="IPR007219">
    <property type="entry name" value="XnlR_reg_dom"/>
</dbReference>
<dbReference type="EMBL" id="JBFXLS010000012">
    <property type="protein sequence ID" value="KAL2830475.1"/>
    <property type="molecule type" value="Genomic_DNA"/>
</dbReference>
<protein>
    <submittedName>
        <fullName evidence="3">Fungal-specific transcription factor domain-containing protein</fullName>
    </submittedName>
</protein>
<keyword evidence="1" id="KW-0539">Nucleus</keyword>
<dbReference type="PANTHER" id="PTHR47256:SF5">
    <property type="entry name" value="ZN(II)2CYS6 TRANSCRIPTION FACTOR (EUROFUNG)"/>
    <property type="match status" value="1"/>
</dbReference>
<gene>
    <name evidence="3" type="ORF">BDW59DRAFT_177826</name>
</gene>
<evidence type="ECO:0000256" key="1">
    <source>
        <dbReference type="ARBA" id="ARBA00023242"/>
    </source>
</evidence>
<sequence length="650" mass="73899">MSDPNACATFHQYGQRCSALAPCRNCRQRLESSNSAHGVPARDGESSGSYYSDLLHDLFKFIQSIDHAETLPLLDMIRNDASFEEVRFYIDEAVAGKSAHDKSRDTSCLVSTLERSYEMESDAPRFRPKVMDVHYLCDFAPVKVPARPWTTVTDDDALVSHLVSLYFTWDYPFYAFIDREIFVQHMAMGEVQSDFCSPFLVNALLANACHYSQYSEAYTVPGDVKTKGTDFLAEAEKYLQSNMFEKGSVIRLASIQATLLLYERYSMVGDNDKGYLMLNHALDMAESLGIINNPKLNLNRSHMSEDMISSVKRTAWGLFQIDTIVHTNFLRPSRVADVSIERIDRDASKFTDLWIPYPLHRVPRPSWLSQCFDEACGLSYIARDISRTLTPNSETNSNVRKQKQMLHKQLQQWEANLPAIFMPTEKPPPHIILLRMRYHALLINLYCDWFYGKPPFNFQEPSTRIAEAGALETALSSARQISALTRLHNEEFGMDRAHQFAMYAILLALFAFLEQQSFNVLDHDFLSLTSAFSTMARRSQVGMNLFHVFRHSVRTRLESGKSASSIKMPTEIQELFGSESIKSPDRWTHYAEGLQRLADDGEYFGIVNESGQPYAASGIGDMLRKYESLTLGKADDMQGREESSNFGFSP</sequence>
<reference evidence="3 4" key="1">
    <citation type="submission" date="2024-07" db="EMBL/GenBank/DDBJ databases">
        <title>Section-level genome sequencing and comparative genomics of Aspergillus sections Usti and Cavernicolus.</title>
        <authorList>
            <consortium name="Lawrence Berkeley National Laboratory"/>
            <person name="Nybo J.L."/>
            <person name="Vesth T.C."/>
            <person name="Theobald S."/>
            <person name="Frisvad J.C."/>
            <person name="Larsen T.O."/>
            <person name="Kjaerboelling I."/>
            <person name="Rothschild-Mancinelli K."/>
            <person name="Lyhne E.K."/>
            <person name="Kogle M.E."/>
            <person name="Barry K."/>
            <person name="Clum A."/>
            <person name="Na H."/>
            <person name="Ledsgaard L."/>
            <person name="Lin J."/>
            <person name="Lipzen A."/>
            <person name="Kuo A."/>
            <person name="Riley R."/>
            <person name="Mondo S."/>
            <person name="LaButti K."/>
            <person name="Haridas S."/>
            <person name="Pangalinan J."/>
            <person name="Salamov A.A."/>
            <person name="Simmons B.A."/>
            <person name="Magnuson J.K."/>
            <person name="Chen J."/>
            <person name="Drula E."/>
            <person name="Henrissat B."/>
            <person name="Wiebenga A."/>
            <person name="Lubbers R.J."/>
            <person name="Gomes A.C."/>
            <person name="Makela M.R."/>
            <person name="Stajich J."/>
            <person name="Grigoriev I.V."/>
            <person name="Mortensen U.H."/>
            <person name="De vries R.P."/>
            <person name="Baker S.E."/>
            <person name="Andersen M.R."/>
        </authorList>
    </citation>
    <scope>NUCLEOTIDE SEQUENCE [LARGE SCALE GENOMIC DNA]</scope>
    <source>
        <strain evidence="3 4">CBS 600.67</strain>
    </source>
</reference>
<dbReference type="CDD" id="cd12148">
    <property type="entry name" value="fungal_TF_MHR"/>
    <property type="match status" value="1"/>
</dbReference>
<dbReference type="Proteomes" id="UP001610335">
    <property type="component" value="Unassembled WGS sequence"/>
</dbReference>
<organism evidence="3 4">
    <name type="scientific">Aspergillus cavernicola</name>
    <dbReference type="NCBI Taxonomy" id="176166"/>
    <lineage>
        <taxon>Eukaryota</taxon>
        <taxon>Fungi</taxon>
        <taxon>Dikarya</taxon>
        <taxon>Ascomycota</taxon>
        <taxon>Pezizomycotina</taxon>
        <taxon>Eurotiomycetes</taxon>
        <taxon>Eurotiomycetidae</taxon>
        <taxon>Eurotiales</taxon>
        <taxon>Aspergillaceae</taxon>
        <taxon>Aspergillus</taxon>
        <taxon>Aspergillus subgen. Nidulantes</taxon>
    </lineage>
</organism>
<dbReference type="Pfam" id="PF04082">
    <property type="entry name" value="Fungal_trans"/>
    <property type="match status" value="1"/>
</dbReference>
<keyword evidence="4" id="KW-1185">Reference proteome</keyword>
<proteinExistence type="predicted"/>
<comment type="caution">
    <text evidence="3">The sequence shown here is derived from an EMBL/GenBank/DDBJ whole genome shotgun (WGS) entry which is preliminary data.</text>
</comment>
<dbReference type="PANTHER" id="PTHR47256">
    <property type="entry name" value="ZN(II)2CYS6 TRANSCRIPTION FACTOR (EUROFUNG)-RELATED"/>
    <property type="match status" value="1"/>
</dbReference>
<name>A0ABR4IRS2_9EURO</name>
<evidence type="ECO:0000313" key="3">
    <source>
        <dbReference type="EMBL" id="KAL2830475.1"/>
    </source>
</evidence>
<accession>A0ABR4IRS2</accession>
<evidence type="ECO:0000259" key="2">
    <source>
        <dbReference type="Pfam" id="PF04082"/>
    </source>
</evidence>
<feature type="domain" description="Xylanolytic transcriptional activator regulatory" evidence="2">
    <location>
        <begin position="164"/>
        <end position="414"/>
    </location>
</feature>
<dbReference type="InterPro" id="IPR053187">
    <property type="entry name" value="Notoamide_regulator"/>
</dbReference>
<evidence type="ECO:0000313" key="4">
    <source>
        <dbReference type="Proteomes" id="UP001610335"/>
    </source>
</evidence>